<keyword evidence="3" id="KW-1185">Reference proteome</keyword>
<proteinExistence type="predicted"/>
<accession>A0ABR2W3F4</accession>
<evidence type="ECO:0000313" key="2">
    <source>
        <dbReference type="EMBL" id="KAK9718305.1"/>
    </source>
</evidence>
<evidence type="ECO:0000256" key="1">
    <source>
        <dbReference type="SAM" id="MobiDB-lite"/>
    </source>
</evidence>
<reference evidence="2 3" key="1">
    <citation type="submission" date="2023-04" db="EMBL/GenBank/DDBJ databases">
        <title>Genome of Basidiobolus ranarum AG-B5.</title>
        <authorList>
            <person name="Stajich J.E."/>
            <person name="Carter-House D."/>
            <person name="Gryganskyi A."/>
        </authorList>
    </citation>
    <scope>NUCLEOTIDE SEQUENCE [LARGE SCALE GENOMIC DNA]</scope>
    <source>
        <strain evidence="2 3">AG-B5</strain>
    </source>
</reference>
<protein>
    <submittedName>
        <fullName evidence="2">Uncharacterized protein</fullName>
    </submittedName>
</protein>
<gene>
    <name evidence="2" type="ORF">K7432_005569</name>
</gene>
<dbReference type="EMBL" id="JASJQH010007099">
    <property type="protein sequence ID" value="KAK9718305.1"/>
    <property type="molecule type" value="Genomic_DNA"/>
</dbReference>
<organism evidence="2 3">
    <name type="scientific">Basidiobolus ranarum</name>
    <dbReference type="NCBI Taxonomy" id="34480"/>
    <lineage>
        <taxon>Eukaryota</taxon>
        <taxon>Fungi</taxon>
        <taxon>Fungi incertae sedis</taxon>
        <taxon>Zoopagomycota</taxon>
        <taxon>Entomophthoromycotina</taxon>
        <taxon>Basidiobolomycetes</taxon>
        <taxon>Basidiobolales</taxon>
        <taxon>Basidiobolaceae</taxon>
        <taxon>Basidiobolus</taxon>
    </lineage>
</organism>
<feature type="region of interest" description="Disordered" evidence="1">
    <location>
        <begin position="157"/>
        <end position="176"/>
    </location>
</feature>
<feature type="region of interest" description="Disordered" evidence="1">
    <location>
        <begin position="1"/>
        <end position="38"/>
    </location>
</feature>
<name>A0ABR2W3F4_9FUNG</name>
<dbReference type="Proteomes" id="UP001479436">
    <property type="component" value="Unassembled WGS sequence"/>
</dbReference>
<evidence type="ECO:0000313" key="3">
    <source>
        <dbReference type="Proteomes" id="UP001479436"/>
    </source>
</evidence>
<sequence length="397" mass="45969">MFELTGSPQPNKSTLFSSIFGSPRSTSNPKPINTTPNYTPVNSPSLHFNSVDFVCNKISSMTTIIQHLQLQLLQQQQAIDNMHERLRNLHGPHVPTISITHEHNLQNHQHSEIPKDALSETEDEVNQRYERISEVLMSLIDQAQTALEPGLERSRISTMFSPSSSPSPGPSRPLSRKCSCLLNSNSRQMEIPLAMSSPVFTSRYRDQSTQTDLPYTIDRRYSECQSYSVSSCDSIFSEEDEEENLFRDKCETWVDRRKTHYETYSSEAEYSEEEVLELPPPRKRFLRNKRFDRDIFRLFTNMLSWESALCELPEVLGRLFFDMAALCGVLLKFVFGLLRVSRYSSSSPAATYHSELNKYLAFRKRKYHSRLRKSQRHTDETNTSLDVFTNIKEFMFI</sequence>
<comment type="caution">
    <text evidence="2">The sequence shown here is derived from an EMBL/GenBank/DDBJ whole genome shotgun (WGS) entry which is preliminary data.</text>
</comment>